<evidence type="ECO:0000313" key="3">
    <source>
        <dbReference type="Proteomes" id="UP000195570"/>
    </source>
</evidence>
<proteinExistence type="predicted"/>
<keyword evidence="1" id="KW-0175">Coiled coil</keyword>
<comment type="caution">
    <text evidence="2">The sequence shown here is derived from an EMBL/GenBank/DDBJ whole genome shotgun (WGS) entry which is preliminary data.</text>
</comment>
<dbReference type="AlphaFoldDB" id="A0A1G4I8A5"/>
<dbReference type="GeneID" id="92381356"/>
<protein>
    <submittedName>
        <fullName evidence="2">Uncharacterized protein</fullName>
    </submittedName>
</protein>
<dbReference type="RefSeq" id="XP_067079239.1">
    <property type="nucleotide sequence ID" value="XM_067223138.1"/>
</dbReference>
<gene>
    <name evidence="2" type="ORF">TEOVI_000742200</name>
</gene>
<dbReference type="EMBL" id="CZPT02000861">
    <property type="protein sequence ID" value="SCU67995.1"/>
    <property type="molecule type" value="Genomic_DNA"/>
</dbReference>
<accession>A0A1G4I8A5</accession>
<dbReference type="VEuPathDB" id="TriTrypDB:TEOVI_000742200"/>
<dbReference type="Proteomes" id="UP000195570">
    <property type="component" value="Unassembled WGS sequence"/>
</dbReference>
<name>A0A1G4I8A5_TRYEQ</name>
<evidence type="ECO:0000313" key="2">
    <source>
        <dbReference type="EMBL" id="SCU67995.1"/>
    </source>
</evidence>
<keyword evidence="3" id="KW-1185">Reference proteome</keyword>
<organism evidence="2 3">
    <name type="scientific">Trypanosoma equiperdum</name>
    <dbReference type="NCBI Taxonomy" id="5694"/>
    <lineage>
        <taxon>Eukaryota</taxon>
        <taxon>Discoba</taxon>
        <taxon>Euglenozoa</taxon>
        <taxon>Kinetoplastea</taxon>
        <taxon>Metakinetoplastina</taxon>
        <taxon>Trypanosomatida</taxon>
        <taxon>Trypanosomatidae</taxon>
        <taxon>Trypanosoma</taxon>
    </lineage>
</organism>
<sequence>MSAEAVADLERRAAAAETAIGELSLRLQTMGSSVGAGIEPRLRELLKLMHEDRAEFEAVRAQRDELKEENERLKIQVAKHEYRIKHLLRTIEEISPEENS</sequence>
<evidence type="ECO:0000256" key="1">
    <source>
        <dbReference type="SAM" id="Coils"/>
    </source>
</evidence>
<feature type="coiled-coil region" evidence="1">
    <location>
        <begin position="6"/>
        <end position="83"/>
    </location>
</feature>
<reference evidence="2" key="1">
    <citation type="submission" date="2016-09" db="EMBL/GenBank/DDBJ databases">
        <authorList>
            <person name="Hebert L."/>
            <person name="Moumen B."/>
        </authorList>
    </citation>
    <scope>NUCLEOTIDE SEQUENCE [LARGE SCALE GENOMIC DNA]</scope>
    <source>
        <strain evidence="2">OVI</strain>
    </source>
</reference>